<sequence>MRAATPRPSAPGSKGAASTSAFLEPGAVLAALPCLEALYAAAAQQHSSLLTSFSAVQSANQLIRVTAAELAMGYRASHGEAALLHTKLISFLSEPFLAARQDDEGAAASHMQLLFDLCHGEQWHAAARLCSEILLHTHDKAPEATAIVLMEFGTSALRALRVTKAKPSTLEADMSVLHAFALACADCAHEVATMCSEVVHASLHNDKSTICKHGMDILVADLHFYAPENFQQLAAPHIRCLASCLQNKDATVRMRALSSLQALADGLWAAEAAACPDADSFIKLLTSPLVDRLVDKSQLVRRKALQAVDALSKHAPHTDGPALEAARHLVNALLPNLLAVVSAPPDTTLASDNARQSVLDILAGLPETLCRAALEVTFCLPHAKRTARRLLSAERSRLTALGAVPAEAVEHDGHEAVQAAAMNSLGQLAALSEPLSQCYSPVVASVLQLPHADLKQPPQSADPVPG</sequence>
<name>A0AAW1QYB5_9CHLO</name>
<gene>
    <name evidence="1" type="ORF">WJX81_008142</name>
</gene>
<evidence type="ECO:0000313" key="2">
    <source>
        <dbReference type="Proteomes" id="UP001445335"/>
    </source>
</evidence>
<accession>A0AAW1QYB5</accession>
<keyword evidence="2" id="KW-1185">Reference proteome</keyword>
<organism evidence="1 2">
    <name type="scientific">Elliptochloris bilobata</name>
    <dbReference type="NCBI Taxonomy" id="381761"/>
    <lineage>
        <taxon>Eukaryota</taxon>
        <taxon>Viridiplantae</taxon>
        <taxon>Chlorophyta</taxon>
        <taxon>core chlorophytes</taxon>
        <taxon>Trebouxiophyceae</taxon>
        <taxon>Trebouxiophyceae incertae sedis</taxon>
        <taxon>Elliptochloris clade</taxon>
        <taxon>Elliptochloris</taxon>
    </lineage>
</organism>
<dbReference type="InterPro" id="IPR016024">
    <property type="entry name" value="ARM-type_fold"/>
</dbReference>
<dbReference type="Gene3D" id="1.25.10.10">
    <property type="entry name" value="Leucine-rich Repeat Variant"/>
    <property type="match status" value="1"/>
</dbReference>
<evidence type="ECO:0000313" key="1">
    <source>
        <dbReference type="EMBL" id="KAK9826450.1"/>
    </source>
</evidence>
<dbReference type="EMBL" id="JALJOU010000065">
    <property type="protein sequence ID" value="KAK9826450.1"/>
    <property type="molecule type" value="Genomic_DNA"/>
</dbReference>
<dbReference type="AlphaFoldDB" id="A0AAW1QYB5"/>
<protein>
    <submittedName>
        <fullName evidence="1">Uncharacterized protein</fullName>
    </submittedName>
</protein>
<proteinExistence type="predicted"/>
<reference evidence="1 2" key="1">
    <citation type="journal article" date="2024" name="Nat. Commun.">
        <title>Phylogenomics reveals the evolutionary origins of lichenization in chlorophyte algae.</title>
        <authorList>
            <person name="Puginier C."/>
            <person name="Libourel C."/>
            <person name="Otte J."/>
            <person name="Skaloud P."/>
            <person name="Haon M."/>
            <person name="Grisel S."/>
            <person name="Petersen M."/>
            <person name="Berrin J.G."/>
            <person name="Delaux P.M."/>
            <person name="Dal Grande F."/>
            <person name="Keller J."/>
        </authorList>
    </citation>
    <scope>NUCLEOTIDE SEQUENCE [LARGE SCALE GENOMIC DNA]</scope>
    <source>
        <strain evidence="1 2">SAG 245.80</strain>
    </source>
</reference>
<dbReference type="Proteomes" id="UP001445335">
    <property type="component" value="Unassembled WGS sequence"/>
</dbReference>
<dbReference type="SUPFAM" id="SSF48371">
    <property type="entry name" value="ARM repeat"/>
    <property type="match status" value="1"/>
</dbReference>
<comment type="caution">
    <text evidence="1">The sequence shown here is derived from an EMBL/GenBank/DDBJ whole genome shotgun (WGS) entry which is preliminary data.</text>
</comment>
<dbReference type="InterPro" id="IPR011989">
    <property type="entry name" value="ARM-like"/>
</dbReference>